<proteinExistence type="predicted"/>
<keyword evidence="3" id="KW-1185">Reference proteome</keyword>
<keyword evidence="1" id="KW-0812">Transmembrane</keyword>
<dbReference type="EMBL" id="SJPV01000008">
    <property type="protein sequence ID" value="TWU34193.1"/>
    <property type="molecule type" value="Genomic_DNA"/>
</dbReference>
<dbReference type="Proteomes" id="UP000319143">
    <property type="component" value="Unassembled WGS sequence"/>
</dbReference>
<feature type="transmembrane region" description="Helical" evidence="1">
    <location>
        <begin position="329"/>
        <end position="352"/>
    </location>
</feature>
<organism evidence="2 3">
    <name type="scientific">Novipirellula artificiosorum</name>
    <dbReference type="NCBI Taxonomy" id="2528016"/>
    <lineage>
        <taxon>Bacteria</taxon>
        <taxon>Pseudomonadati</taxon>
        <taxon>Planctomycetota</taxon>
        <taxon>Planctomycetia</taxon>
        <taxon>Pirellulales</taxon>
        <taxon>Pirellulaceae</taxon>
        <taxon>Novipirellula</taxon>
    </lineage>
</organism>
<dbReference type="RefSeq" id="WP_146528608.1">
    <property type="nucleotide sequence ID" value="NZ_SJPV01000008.1"/>
</dbReference>
<reference evidence="2 3" key="1">
    <citation type="submission" date="2019-02" db="EMBL/GenBank/DDBJ databases">
        <title>Deep-cultivation of Planctomycetes and their phenomic and genomic characterization uncovers novel biology.</title>
        <authorList>
            <person name="Wiegand S."/>
            <person name="Jogler M."/>
            <person name="Boedeker C."/>
            <person name="Pinto D."/>
            <person name="Vollmers J."/>
            <person name="Rivas-Marin E."/>
            <person name="Kohn T."/>
            <person name="Peeters S.H."/>
            <person name="Heuer A."/>
            <person name="Rast P."/>
            <person name="Oberbeckmann S."/>
            <person name="Bunk B."/>
            <person name="Jeske O."/>
            <person name="Meyerdierks A."/>
            <person name="Storesund J.E."/>
            <person name="Kallscheuer N."/>
            <person name="Luecker S."/>
            <person name="Lage O.M."/>
            <person name="Pohl T."/>
            <person name="Merkel B.J."/>
            <person name="Hornburger P."/>
            <person name="Mueller R.-W."/>
            <person name="Bruemmer F."/>
            <person name="Labrenz M."/>
            <person name="Spormann A.M."/>
            <person name="Op Den Camp H."/>
            <person name="Overmann J."/>
            <person name="Amann R."/>
            <person name="Jetten M.S.M."/>
            <person name="Mascher T."/>
            <person name="Medema M.H."/>
            <person name="Devos D.P."/>
            <person name="Kaster A.-K."/>
            <person name="Ovreas L."/>
            <person name="Rohde M."/>
            <person name="Galperin M.Y."/>
            <person name="Jogler C."/>
        </authorList>
    </citation>
    <scope>NUCLEOTIDE SEQUENCE [LARGE SCALE GENOMIC DNA]</scope>
    <source>
        <strain evidence="2 3">Poly41</strain>
    </source>
</reference>
<feature type="transmembrane region" description="Helical" evidence="1">
    <location>
        <begin position="33"/>
        <end position="57"/>
    </location>
</feature>
<dbReference type="AlphaFoldDB" id="A0A5C6DAK9"/>
<protein>
    <submittedName>
        <fullName evidence="2">Uncharacterized protein</fullName>
    </submittedName>
</protein>
<dbReference type="OrthoDB" id="7107981at2"/>
<evidence type="ECO:0000313" key="3">
    <source>
        <dbReference type="Proteomes" id="UP000319143"/>
    </source>
</evidence>
<evidence type="ECO:0000313" key="2">
    <source>
        <dbReference type="EMBL" id="TWU34193.1"/>
    </source>
</evidence>
<keyword evidence="1" id="KW-1133">Transmembrane helix</keyword>
<comment type="caution">
    <text evidence="2">The sequence shown here is derived from an EMBL/GenBank/DDBJ whole genome shotgun (WGS) entry which is preliminary data.</text>
</comment>
<feature type="transmembrane region" description="Helical" evidence="1">
    <location>
        <begin position="77"/>
        <end position="99"/>
    </location>
</feature>
<sequence length="353" mass="39115">MADRSDVHAWNYVTQSGAQITVHSPRSSYVKMAMWGMLGACLCLLALALTLILWAAMQIGKAEADSATNPTEQQGEVAGEAVVCVFVGILGLSTAYAGVGCFRIARRNIAESAEAAFRVGQRAPVVYLRSFAQDNMKQELQTTDQILHPVQARVSATYEERFAKHLRKIGPMVAIGKPGEKLPPTGAARMYVENAHWQELVVDLLHRARVVVIQAGSTPGIQWEFSTAIERLAPSQLLVFLPSQLSLAKHPRAEAYRQFRDWASRDLPTELPETIDDAAVIRFLDTPPWQPEPLSRRGIRVREGAMDRCLRRLVRDRYLRPRGGGLLRLVIYVLLGLLALFLIVGIIGAIFLP</sequence>
<evidence type="ECO:0000256" key="1">
    <source>
        <dbReference type="SAM" id="Phobius"/>
    </source>
</evidence>
<name>A0A5C6DAK9_9BACT</name>
<accession>A0A5C6DAK9</accession>
<gene>
    <name evidence="2" type="ORF">Poly41_43390</name>
</gene>
<keyword evidence="1" id="KW-0472">Membrane</keyword>